<comment type="caution">
    <text evidence="1">The sequence shown here is derived from an EMBL/GenBank/DDBJ whole genome shotgun (WGS) entry which is preliminary data.</text>
</comment>
<accession>A0A2A4X3E2</accession>
<gene>
    <name evidence="1" type="ORF">COB21_04165</name>
</gene>
<organism evidence="1 2">
    <name type="scientific">Aerophobetes bacterium</name>
    <dbReference type="NCBI Taxonomy" id="2030807"/>
    <lineage>
        <taxon>Bacteria</taxon>
        <taxon>Candidatus Aerophobota</taxon>
    </lineage>
</organism>
<sequence length="233" mass="26961">MWLLEEGDLSKLGEMQASKWLRIRILLDEKTLTQWFDLIGQVCFVNLFATKSEDALIVSPEEVLSRYTQYMEQIKAGKEVDHAYFQKKLTLHMTKDPKSCYKTALKGKSIYFAKEKAPGVRMALFGFSWDKSHREIHSNVYSKTTISWGLEFSYPQIFSGSLDTEVVYLAQEKDRPNSALFVQLKQLIRRASKPVKFIYEDQKIISSLRMDKTGGAWINNHFGLKENSLKVDL</sequence>
<dbReference type="EMBL" id="NVUK01000026">
    <property type="protein sequence ID" value="PCI76629.1"/>
    <property type="molecule type" value="Genomic_DNA"/>
</dbReference>
<name>A0A2A4X3E2_UNCAE</name>
<dbReference type="Proteomes" id="UP000218775">
    <property type="component" value="Unassembled WGS sequence"/>
</dbReference>
<evidence type="ECO:0000313" key="1">
    <source>
        <dbReference type="EMBL" id="PCI76629.1"/>
    </source>
</evidence>
<protein>
    <submittedName>
        <fullName evidence="1">Uncharacterized protein</fullName>
    </submittedName>
</protein>
<evidence type="ECO:0000313" key="2">
    <source>
        <dbReference type="Proteomes" id="UP000218775"/>
    </source>
</evidence>
<dbReference type="AlphaFoldDB" id="A0A2A4X3E2"/>
<reference evidence="2" key="1">
    <citation type="submission" date="2017-08" db="EMBL/GenBank/DDBJ databases">
        <title>A dynamic microbial community with high functional redundancy inhabits the cold, oxic subseafloor aquifer.</title>
        <authorList>
            <person name="Tully B.J."/>
            <person name="Wheat C.G."/>
            <person name="Glazer B.T."/>
            <person name="Huber J.A."/>
        </authorList>
    </citation>
    <scope>NUCLEOTIDE SEQUENCE [LARGE SCALE GENOMIC DNA]</scope>
</reference>
<proteinExistence type="predicted"/>